<dbReference type="OrthoDB" id="676979at2759"/>
<organism evidence="5 6">
    <name type="scientific">Gossypium stocksii</name>
    <dbReference type="NCBI Taxonomy" id="47602"/>
    <lineage>
        <taxon>Eukaryota</taxon>
        <taxon>Viridiplantae</taxon>
        <taxon>Streptophyta</taxon>
        <taxon>Embryophyta</taxon>
        <taxon>Tracheophyta</taxon>
        <taxon>Spermatophyta</taxon>
        <taxon>Magnoliopsida</taxon>
        <taxon>eudicotyledons</taxon>
        <taxon>Gunneridae</taxon>
        <taxon>Pentapetalae</taxon>
        <taxon>rosids</taxon>
        <taxon>malvids</taxon>
        <taxon>Malvales</taxon>
        <taxon>Malvaceae</taxon>
        <taxon>Malvoideae</taxon>
        <taxon>Gossypium</taxon>
    </lineage>
</organism>
<sequence length="114" mass="12768">MNKALLKTNQSHLRAMGISKKHLEVIILLSCFNLQGPNLLGLATATTVIRGNDTDQQALLHFKANIIGDRLKVMESWNSSIHFCQWHGITCGRKHQRVTKLELQLLELLGSLSP</sequence>
<reference evidence="5 6" key="1">
    <citation type="journal article" date="2021" name="Plant Biotechnol. J.">
        <title>Multi-omics assisted identification of the key and species-specific regulatory components of drought-tolerant mechanisms in Gossypium stocksii.</title>
        <authorList>
            <person name="Yu D."/>
            <person name="Ke L."/>
            <person name="Zhang D."/>
            <person name="Wu Y."/>
            <person name="Sun Y."/>
            <person name="Mei J."/>
            <person name="Sun J."/>
            <person name="Sun Y."/>
        </authorList>
    </citation>
    <scope>NUCLEOTIDE SEQUENCE [LARGE SCALE GENOMIC DNA]</scope>
    <source>
        <strain evidence="6">cv. E1</strain>
        <tissue evidence="5">Leaf</tissue>
    </source>
</reference>
<dbReference type="InterPro" id="IPR053211">
    <property type="entry name" value="DNA_repair-toleration"/>
</dbReference>
<dbReference type="Gene3D" id="3.80.10.10">
    <property type="entry name" value="Ribonuclease Inhibitor"/>
    <property type="match status" value="1"/>
</dbReference>
<keyword evidence="3" id="KW-0677">Repeat</keyword>
<accession>A0A9D3ZKH2</accession>
<dbReference type="AlphaFoldDB" id="A0A9D3ZKH2"/>
<name>A0A9D3ZKH2_9ROSI</name>
<feature type="domain" description="Leucine-rich repeat-containing N-terminal plant-type" evidence="4">
    <location>
        <begin position="53"/>
        <end position="91"/>
    </location>
</feature>
<dbReference type="EMBL" id="JAIQCV010000011">
    <property type="protein sequence ID" value="KAH1045424.1"/>
    <property type="molecule type" value="Genomic_DNA"/>
</dbReference>
<keyword evidence="6" id="KW-1185">Reference proteome</keyword>
<dbReference type="Pfam" id="PF08263">
    <property type="entry name" value="LRRNT_2"/>
    <property type="match status" value="1"/>
</dbReference>
<dbReference type="PANTHER" id="PTHR48060">
    <property type="entry name" value="DNA DAMAGE-REPAIR/TOLERATION PROTEIN DRT100"/>
    <property type="match status" value="1"/>
</dbReference>
<dbReference type="InterPro" id="IPR032675">
    <property type="entry name" value="LRR_dom_sf"/>
</dbReference>
<protein>
    <recommendedName>
        <fullName evidence="4">Leucine-rich repeat-containing N-terminal plant-type domain-containing protein</fullName>
    </recommendedName>
</protein>
<evidence type="ECO:0000313" key="6">
    <source>
        <dbReference type="Proteomes" id="UP000828251"/>
    </source>
</evidence>
<evidence type="ECO:0000313" key="5">
    <source>
        <dbReference type="EMBL" id="KAH1045424.1"/>
    </source>
</evidence>
<keyword evidence="2" id="KW-0732">Signal</keyword>
<evidence type="ECO:0000259" key="4">
    <source>
        <dbReference type="Pfam" id="PF08263"/>
    </source>
</evidence>
<evidence type="ECO:0000256" key="1">
    <source>
        <dbReference type="ARBA" id="ARBA00022614"/>
    </source>
</evidence>
<dbReference type="Proteomes" id="UP000828251">
    <property type="component" value="Unassembled WGS sequence"/>
</dbReference>
<proteinExistence type="predicted"/>
<dbReference type="InterPro" id="IPR013210">
    <property type="entry name" value="LRR_N_plant-typ"/>
</dbReference>
<evidence type="ECO:0000256" key="2">
    <source>
        <dbReference type="ARBA" id="ARBA00022729"/>
    </source>
</evidence>
<evidence type="ECO:0000256" key="3">
    <source>
        <dbReference type="ARBA" id="ARBA00022737"/>
    </source>
</evidence>
<gene>
    <name evidence="5" type="ORF">J1N35_036208</name>
</gene>
<keyword evidence="1" id="KW-0433">Leucine-rich repeat</keyword>
<dbReference type="PANTHER" id="PTHR48060:SF21">
    <property type="entry name" value="L DOMAIN-LIKE PROTEIN"/>
    <property type="match status" value="1"/>
</dbReference>
<comment type="caution">
    <text evidence="5">The sequence shown here is derived from an EMBL/GenBank/DDBJ whole genome shotgun (WGS) entry which is preliminary data.</text>
</comment>